<reference evidence="3" key="3">
    <citation type="submission" date="2011-03" db="EMBL/GenBank/DDBJ databases">
        <title>Annotation of Magnaporthe poae ATCC 64411.</title>
        <authorList>
            <person name="Ma L.-J."/>
            <person name="Dead R."/>
            <person name="Young S.K."/>
            <person name="Zeng Q."/>
            <person name="Gargeya S."/>
            <person name="Fitzgerald M."/>
            <person name="Haas B."/>
            <person name="Abouelleil A."/>
            <person name="Alvarado L."/>
            <person name="Arachchi H.M."/>
            <person name="Berlin A."/>
            <person name="Brown A."/>
            <person name="Chapman S.B."/>
            <person name="Chen Z."/>
            <person name="Dunbar C."/>
            <person name="Freedman E."/>
            <person name="Gearin G."/>
            <person name="Gellesch M."/>
            <person name="Goldberg J."/>
            <person name="Griggs A."/>
            <person name="Gujja S."/>
            <person name="Heiman D."/>
            <person name="Howarth C."/>
            <person name="Larson L."/>
            <person name="Lui A."/>
            <person name="MacDonald P.J.P."/>
            <person name="Mehta T."/>
            <person name="Montmayeur A."/>
            <person name="Murphy C."/>
            <person name="Neiman D."/>
            <person name="Pearson M."/>
            <person name="Priest M."/>
            <person name="Roberts A."/>
            <person name="Saif S."/>
            <person name="Shea T."/>
            <person name="Shenoy N."/>
            <person name="Sisk P."/>
            <person name="Stolte C."/>
            <person name="Sykes S."/>
            <person name="Yandava C."/>
            <person name="Wortman J."/>
            <person name="Nusbaum C."/>
            <person name="Birren B."/>
        </authorList>
    </citation>
    <scope>NUCLEOTIDE SEQUENCE</scope>
    <source>
        <strain evidence="3">ATCC 64411</strain>
    </source>
</reference>
<dbReference type="PANTHER" id="PTHR35394:SF5">
    <property type="entry name" value="DUF3176 DOMAIN-CONTAINING PROTEIN"/>
    <property type="match status" value="1"/>
</dbReference>
<evidence type="ECO:0000256" key="2">
    <source>
        <dbReference type="SAM" id="Phobius"/>
    </source>
</evidence>
<accession>A0A0C4DVR4</accession>
<feature type="transmembrane region" description="Helical" evidence="2">
    <location>
        <begin position="507"/>
        <end position="533"/>
    </location>
</feature>
<dbReference type="EMBL" id="GL876968">
    <property type="protein sequence ID" value="KLU85043.1"/>
    <property type="molecule type" value="Genomic_DNA"/>
</dbReference>
<feature type="transmembrane region" description="Helical" evidence="2">
    <location>
        <begin position="49"/>
        <end position="71"/>
    </location>
</feature>
<dbReference type="OrthoDB" id="5376804at2759"/>
<dbReference type="PANTHER" id="PTHR35394">
    <property type="entry name" value="DUF3176 DOMAIN-CONTAINING PROTEIN"/>
    <property type="match status" value="1"/>
</dbReference>
<reference evidence="4" key="5">
    <citation type="submission" date="2015-06" db="UniProtKB">
        <authorList>
            <consortium name="EnsemblFungi"/>
        </authorList>
    </citation>
    <scope>IDENTIFICATION</scope>
    <source>
        <strain evidence="4">ATCC 64411</strain>
    </source>
</reference>
<dbReference type="Pfam" id="PF11374">
    <property type="entry name" value="DUF3176"/>
    <property type="match status" value="1"/>
</dbReference>
<reference evidence="4" key="4">
    <citation type="journal article" date="2015" name="G3 (Bethesda)">
        <title>Genome sequences of three phytopathogenic species of the Magnaporthaceae family of fungi.</title>
        <authorList>
            <person name="Okagaki L.H."/>
            <person name="Nunes C.C."/>
            <person name="Sailsbery J."/>
            <person name="Clay B."/>
            <person name="Brown D."/>
            <person name="John T."/>
            <person name="Oh Y."/>
            <person name="Young N."/>
            <person name="Fitzgerald M."/>
            <person name="Haas B.J."/>
            <person name="Zeng Q."/>
            <person name="Young S."/>
            <person name="Adiconis X."/>
            <person name="Fan L."/>
            <person name="Levin J.Z."/>
            <person name="Mitchell T.K."/>
            <person name="Okubara P.A."/>
            <person name="Farman M.L."/>
            <person name="Kohn L.M."/>
            <person name="Birren B."/>
            <person name="Ma L.-J."/>
            <person name="Dean R.A."/>
        </authorList>
    </citation>
    <scope>NUCLEOTIDE SEQUENCE</scope>
    <source>
        <strain evidence="4">ATCC 64411 / 73-15</strain>
    </source>
</reference>
<dbReference type="eggNOG" id="ENOG502SP41">
    <property type="taxonomic scope" value="Eukaryota"/>
</dbReference>
<name>A0A0C4DVR4_MAGP6</name>
<gene>
    <name evidence="3" type="ORF">MAPG_04075</name>
</gene>
<feature type="region of interest" description="Disordered" evidence="1">
    <location>
        <begin position="1"/>
        <end position="41"/>
    </location>
</feature>
<evidence type="ECO:0000313" key="3">
    <source>
        <dbReference type="EMBL" id="KLU85043.1"/>
    </source>
</evidence>
<dbReference type="STRING" id="644358.A0A0C4DVR4"/>
<keyword evidence="2" id="KW-1133">Transmembrane helix</keyword>
<reference evidence="5" key="2">
    <citation type="submission" date="2010-05" db="EMBL/GenBank/DDBJ databases">
        <title>The genome sequence of Magnaporthe poae strain ATCC 64411.</title>
        <authorList>
            <person name="Ma L.-J."/>
            <person name="Dead R."/>
            <person name="Young S."/>
            <person name="Zeng Q."/>
            <person name="Koehrsen M."/>
            <person name="Alvarado L."/>
            <person name="Berlin A."/>
            <person name="Chapman S.B."/>
            <person name="Chen Z."/>
            <person name="Freedman E."/>
            <person name="Gellesch M."/>
            <person name="Goldberg J."/>
            <person name="Griggs A."/>
            <person name="Gujja S."/>
            <person name="Heilman E.R."/>
            <person name="Heiman D."/>
            <person name="Hepburn T."/>
            <person name="Howarth C."/>
            <person name="Jen D."/>
            <person name="Larson L."/>
            <person name="Mehta T."/>
            <person name="Neiman D."/>
            <person name="Pearson M."/>
            <person name="Roberts A."/>
            <person name="Saif S."/>
            <person name="Shea T."/>
            <person name="Shenoy N."/>
            <person name="Sisk P."/>
            <person name="Stolte C."/>
            <person name="Sykes S."/>
            <person name="Walk T."/>
            <person name="White J."/>
            <person name="Yandava C."/>
            <person name="Haas B."/>
            <person name="Nusbaum C."/>
            <person name="Birren B."/>
        </authorList>
    </citation>
    <scope>NUCLEOTIDE SEQUENCE [LARGE SCALE GENOMIC DNA]</scope>
    <source>
        <strain evidence="5">ATCC 64411 / 73-15</strain>
    </source>
</reference>
<feature type="transmembrane region" description="Helical" evidence="2">
    <location>
        <begin position="144"/>
        <end position="166"/>
    </location>
</feature>
<evidence type="ECO:0000313" key="5">
    <source>
        <dbReference type="Proteomes" id="UP000011715"/>
    </source>
</evidence>
<dbReference type="EMBL" id="ADBL01000963">
    <property type="status" value="NOT_ANNOTATED_CDS"/>
    <property type="molecule type" value="Genomic_DNA"/>
</dbReference>
<keyword evidence="5" id="KW-1185">Reference proteome</keyword>
<sequence length="587" mass="63451">MDRGPEPDSPLVSPLMKSTSVRVKHHQEEHNSDDTEPPQTRTRRQPWAWWWEMLAIVASLLCMAGIVIILARMNGRPLTNWTFFLSLPATIAVFSTAAKSLAAVAIGASISQSKWLHFRAGPRPLGDLDRFEEASRGPMGSLKLVGAGPWGLVTIGALATVLALGFDVFIQQLVRLDPRDVAFDDGRAALGLSHDYITGALPPYGLGIFTSQFRVDALSVDVSMQGAIYRGLFGLDSPALFRCPGSCSWDGPYVSLGFMSTCSNVTEATLDSVDRSLWTKDSGTPGLRLLTPGGVNLSAGFSPTSYQTVISVGSTTLLKDSRWYNYRRDGAASPPLIPERPDITRVAVLRTTSDRVNSVIRLDQVEIVECDISLAARRFSKITALGSVLSIGLEENIPMTPGDSSSAGITVMLNQTGQPALRINIVDIFAINEFFLSSRFVGDIYTGVSVPPELQVQAGVGSAFRSGNMSQIIHNMTRSMSDQLRSTFNATAPGKTIGQVVFVQVQWMWLVLPLIVQLAGTLLLGLVLARLAACRDLQPWKSSSVAVILHRVSDDGQSGGATALLQPEVQDITELKRRAASTRARLG</sequence>
<dbReference type="EnsemblFungi" id="MAPG_04075T0">
    <property type="protein sequence ID" value="MAPG_04075T0"/>
    <property type="gene ID" value="MAPG_04075"/>
</dbReference>
<protein>
    <submittedName>
        <fullName evidence="3 4">Uncharacterized protein</fullName>
    </submittedName>
</protein>
<reference evidence="3" key="1">
    <citation type="submission" date="2010-05" db="EMBL/GenBank/DDBJ databases">
        <title>The Genome Sequence of Magnaporthe poae strain ATCC 64411.</title>
        <authorList>
            <consortium name="The Broad Institute Genome Sequencing Platform"/>
            <consortium name="Broad Institute Genome Sequencing Center for Infectious Disease"/>
            <person name="Ma L.-J."/>
            <person name="Dead R."/>
            <person name="Young S."/>
            <person name="Zeng Q."/>
            <person name="Koehrsen M."/>
            <person name="Alvarado L."/>
            <person name="Berlin A."/>
            <person name="Chapman S.B."/>
            <person name="Chen Z."/>
            <person name="Freedman E."/>
            <person name="Gellesch M."/>
            <person name="Goldberg J."/>
            <person name="Griggs A."/>
            <person name="Gujja S."/>
            <person name="Heilman E.R."/>
            <person name="Heiman D."/>
            <person name="Hepburn T."/>
            <person name="Howarth C."/>
            <person name="Jen D."/>
            <person name="Larson L."/>
            <person name="Mehta T."/>
            <person name="Neiman D."/>
            <person name="Pearson M."/>
            <person name="Roberts A."/>
            <person name="Saif S."/>
            <person name="Shea T."/>
            <person name="Shenoy N."/>
            <person name="Sisk P."/>
            <person name="Stolte C."/>
            <person name="Sykes S."/>
            <person name="Walk T."/>
            <person name="White J."/>
            <person name="Yandava C."/>
            <person name="Haas B."/>
            <person name="Nusbaum C."/>
            <person name="Birren B."/>
        </authorList>
    </citation>
    <scope>NUCLEOTIDE SEQUENCE</scope>
    <source>
        <strain evidence="3">ATCC 64411</strain>
    </source>
</reference>
<dbReference type="VEuPathDB" id="FungiDB:MAPG_04075"/>
<feature type="transmembrane region" description="Helical" evidence="2">
    <location>
        <begin position="83"/>
        <end position="110"/>
    </location>
</feature>
<keyword evidence="2" id="KW-0472">Membrane</keyword>
<evidence type="ECO:0000256" key="1">
    <source>
        <dbReference type="SAM" id="MobiDB-lite"/>
    </source>
</evidence>
<evidence type="ECO:0000313" key="4">
    <source>
        <dbReference type="EnsemblFungi" id="MAPG_04075T0"/>
    </source>
</evidence>
<dbReference type="OMA" id="SMQGAIY"/>
<dbReference type="InterPro" id="IPR021514">
    <property type="entry name" value="DUF3176"/>
</dbReference>
<dbReference type="Proteomes" id="UP000011715">
    <property type="component" value="Unassembled WGS sequence"/>
</dbReference>
<dbReference type="AlphaFoldDB" id="A0A0C4DVR4"/>
<keyword evidence="2" id="KW-0812">Transmembrane</keyword>
<organism evidence="4 5">
    <name type="scientific">Magnaporthiopsis poae (strain ATCC 64411 / 73-15)</name>
    <name type="common">Kentucky bluegrass fungus</name>
    <name type="synonym">Magnaporthe poae</name>
    <dbReference type="NCBI Taxonomy" id="644358"/>
    <lineage>
        <taxon>Eukaryota</taxon>
        <taxon>Fungi</taxon>
        <taxon>Dikarya</taxon>
        <taxon>Ascomycota</taxon>
        <taxon>Pezizomycotina</taxon>
        <taxon>Sordariomycetes</taxon>
        <taxon>Sordariomycetidae</taxon>
        <taxon>Magnaporthales</taxon>
        <taxon>Magnaporthaceae</taxon>
        <taxon>Magnaporthiopsis</taxon>
    </lineage>
</organism>
<proteinExistence type="predicted"/>